<evidence type="ECO:0000256" key="1">
    <source>
        <dbReference type="ARBA" id="ARBA00001947"/>
    </source>
</evidence>
<keyword evidence="4" id="KW-0482">Metalloprotease</keyword>
<keyword evidence="6" id="KW-1185">Reference proteome</keyword>
<reference evidence="5 6" key="1">
    <citation type="journal article" date="2019" name="Int. J. Syst. Evol. Microbiol.">
        <title>The Global Catalogue of Microorganisms (GCM) 10K type strain sequencing project: providing services to taxonomists for standard genome sequencing and annotation.</title>
        <authorList>
            <consortium name="The Broad Institute Genomics Platform"/>
            <consortium name="The Broad Institute Genome Sequencing Center for Infectious Disease"/>
            <person name="Wu L."/>
            <person name="Ma J."/>
        </authorList>
    </citation>
    <scope>NUCLEOTIDE SEQUENCE [LARGE SCALE GENOMIC DNA]</scope>
    <source>
        <strain evidence="5 6">JCM 16112</strain>
    </source>
</reference>
<comment type="cofactor">
    <cofactor evidence="1">
        <name>Zn(2+)</name>
        <dbReference type="ChEBI" id="CHEBI:29105"/>
    </cofactor>
</comment>
<evidence type="ECO:0000256" key="4">
    <source>
        <dbReference type="ARBA" id="ARBA00023049"/>
    </source>
</evidence>
<dbReference type="Proteomes" id="UP001500469">
    <property type="component" value="Unassembled WGS sequence"/>
</dbReference>
<gene>
    <name evidence="5" type="ORF">GCM10009119_40640</name>
</gene>
<dbReference type="SMART" id="SM01154">
    <property type="entry name" value="DUF1704"/>
    <property type="match status" value="1"/>
</dbReference>
<sequence>MNEAKIQKLDSAIVSSSKKIKVLSALTWPAEAEDKFLEGWKKGSPQLPEIKIQAPDVTKSVSVLEEIVQQCDQQDPVEKFLADTAQSYADAGHMLLNVGTPEFTAYSTKIYGRPDAVYKLQGITAVDGAKFFLDVTDKLVGNADIQPLETDISAVDFAGWLKAEVDEFFEHDAVEVVLDPNMSSKALAGATRIRIRGSAIFSELDKDQLLYHEAYVHTATQLNGKKQINLKSLGLGAPRTTRTQEGIAVMAELITNSIDITRLRRIALRVIAVKMALDGADFIDLFKFFLDAGQSEIESVRSAQRIFRGGAVKDKVVFTKDAVYLQGLFEVHTFLRVAIRDNRPDLVRNLFAGRLTMADAVRLAPLFQNGWLLPPTYMPGWATDLRRLAATMAYSAFVANIKLDNVTLERAIDLEDEMRNLNG</sequence>
<accession>A0ABN1N5J3</accession>
<dbReference type="RefSeq" id="WP_343854783.1">
    <property type="nucleotide sequence ID" value="NZ_BAAAFI010000048.1"/>
</dbReference>
<name>A0ABN1N5J3_9BACT</name>
<keyword evidence="3" id="KW-0378">Hydrolase</keyword>
<keyword evidence="2" id="KW-0645">Protease</keyword>
<dbReference type="EMBL" id="BAAAFI010000048">
    <property type="protein sequence ID" value="GAA0881094.1"/>
    <property type="molecule type" value="Genomic_DNA"/>
</dbReference>
<dbReference type="PANTHER" id="PTHR31817:SF0">
    <property type="entry name" value="CHROMOSOME UNDETERMINED SCAFFOLD_67, WHOLE GENOME SHOTGUN SEQUENCE"/>
    <property type="match status" value="1"/>
</dbReference>
<comment type="caution">
    <text evidence="5">The sequence shown here is derived from an EMBL/GenBank/DDBJ whole genome shotgun (WGS) entry which is preliminary data.</text>
</comment>
<protein>
    <submittedName>
        <fullName evidence="5">Flavohemoglobin expression-modulating QEGLA motif protein</fullName>
    </submittedName>
</protein>
<evidence type="ECO:0000256" key="2">
    <source>
        <dbReference type="ARBA" id="ARBA00022670"/>
    </source>
</evidence>
<evidence type="ECO:0000313" key="6">
    <source>
        <dbReference type="Proteomes" id="UP001500469"/>
    </source>
</evidence>
<dbReference type="InterPro" id="IPR012548">
    <property type="entry name" value="MATCAP"/>
</dbReference>
<evidence type="ECO:0000256" key="3">
    <source>
        <dbReference type="ARBA" id="ARBA00022801"/>
    </source>
</evidence>
<dbReference type="PANTHER" id="PTHR31817">
    <property type="match status" value="1"/>
</dbReference>
<organism evidence="5 6">
    <name type="scientific">Algoriphagus jejuensis</name>
    <dbReference type="NCBI Taxonomy" id="419934"/>
    <lineage>
        <taxon>Bacteria</taxon>
        <taxon>Pseudomonadati</taxon>
        <taxon>Bacteroidota</taxon>
        <taxon>Cytophagia</taxon>
        <taxon>Cytophagales</taxon>
        <taxon>Cyclobacteriaceae</taxon>
        <taxon>Algoriphagus</taxon>
    </lineage>
</organism>
<evidence type="ECO:0000313" key="5">
    <source>
        <dbReference type="EMBL" id="GAA0881094.1"/>
    </source>
</evidence>
<proteinExistence type="predicted"/>
<dbReference type="Pfam" id="PF08014">
    <property type="entry name" value="MATCAP"/>
    <property type="match status" value="1"/>
</dbReference>